<protein>
    <submittedName>
        <fullName evidence="2">Uncharacterized protein</fullName>
    </submittedName>
</protein>
<evidence type="ECO:0000313" key="2">
    <source>
        <dbReference type="EMBL" id="WCT55610.1"/>
    </source>
</evidence>
<dbReference type="AlphaFoldDB" id="A0AAX3M087"/>
<dbReference type="Proteomes" id="UP001220509">
    <property type="component" value="Chromosome"/>
</dbReference>
<feature type="chain" id="PRO_5043320866" evidence="1">
    <location>
        <begin position="32"/>
        <end position="173"/>
    </location>
</feature>
<evidence type="ECO:0000256" key="1">
    <source>
        <dbReference type="SAM" id="SignalP"/>
    </source>
</evidence>
<reference evidence="2 3" key="1">
    <citation type="submission" date="2023-02" db="EMBL/GenBank/DDBJ databases">
        <title>Genome sequence of Paenibacillus kyungheensis KACC 18744.</title>
        <authorList>
            <person name="Kim S."/>
            <person name="Heo J."/>
            <person name="Kwon S.-W."/>
        </authorList>
    </citation>
    <scope>NUCLEOTIDE SEQUENCE [LARGE SCALE GENOMIC DNA]</scope>
    <source>
        <strain evidence="2 3">KACC 18744</strain>
    </source>
</reference>
<organism evidence="2 3">
    <name type="scientific">Paenibacillus kyungheensis</name>
    <dbReference type="NCBI Taxonomy" id="1452732"/>
    <lineage>
        <taxon>Bacteria</taxon>
        <taxon>Bacillati</taxon>
        <taxon>Bacillota</taxon>
        <taxon>Bacilli</taxon>
        <taxon>Bacillales</taxon>
        <taxon>Paenibacillaceae</taxon>
        <taxon>Paenibacillus</taxon>
    </lineage>
</organism>
<proteinExistence type="predicted"/>
<dbReference type="KEGG" id="pka:PQ456_21095"/>
<accession>A0AAX3M087</accession>
<gene>
    <name evidence="2" type="ORF">PQ456_21095</name>
</gene>
<dbReference type="EMBL" id="CP117416">
    <property type="protein sequence ID" value="WCT55610.1"/>
    <property type="molecule type" value="Genomic_DNA"/>
</dbReference>
<sequence length="173" mass="19361">MKNTKTIKIMLTSVMALSLTIPALSSVSAQANTTTKSISTQATTKTKVDKLTPEQEKSLVDIAGFDNVKQFTGFYNNLRRSVAKNDKEAVANRISYPLSVYSNNHQRKILNKKQFIAEYDTIMTAKTKKALADQRLDNLFIRDQGVKIGSGEMWIAMLDDKPGVYTINQNLHD</sequence>
<evidence type="ECO:0000313" key="3">
    <source>
        <dbReference type="Proteomes" id="UP001220509"/>
    </source>
</evidence>
<keyword evidence="3" id="KW-1185">Reference proteome</keyword>
<keyword evidence="1" id="KW-0732">Signal</keyword>
<dbReference type="RefSeq" id="WP_273613971.1">
    <property type="nucleotide sequence ID" value="NZ_CP117416.1"/>
</dbReference>
<feature type="signal peptide" evidence="1">
    <location>
        <begin position="1"/>
        <end position="31"/>
    </location>
</feature>
<name>A0AAX3M087_9BACL</name>